<comment type="caution">
    <text evidence="5">The sequence shown here is derived from an EMBL/GenBank/DDBJ whole genome shotgun (WGS) entry which is preliminary data.</text>
</comment>
<dbReference type="Pfam" id="PF25917">
    <property type="entry name" value="BSH_RND"/>
    <property type="match status" value="1"/>
</dbReference>
<dbReference type="InterPro" id="IPR058625">
    <property type="entry name" value="MdtA-like_BSH"/>
</dbReference>
<dbReference type="NCBIfam" id="TIGR01730">
    <property type="entry name" value="RND_mfp"/>
    <property type="match status" value="1"/>
</dbReference>
<dbReference type="PANTHER" id="PTHR30469">
    <property type="entry name" value="MULTIDRUG RESISTANCE PROTEIN MDTA"/>
    <property type="match status" value="1"/>
</dbReference>
<dbReference type="InterPro" id="IPR006143">
    <property type="entry name" value="RND_pump_MFP"/>
</dbReference>
<dbReference type="RefSeq" id="WP_153421612.1">
    <property type="nucleotide sequence ID" value="NZ_WFLM01000006.1"/>
</dbReference>
<dbReference type="SUPFAM" id="SSF111369">
    <property type="entry name" value="HlyD-like secretion proteins"/>
    <property type="match status" value="1"/>
</dbReference>
<keyword evidence="3" id="KW-0812">Transmembrane</keyword>
<evidence type="ECO:0000313" key="5">
    <source>
        <dbReference type="EMBL" id="KAB8036485.1"/>
    </source>
</evidence>
<protein>
    <submittedName>
        <fullName evidence="5">Efflux RND transporter periplasmic adaptor subunit</fullName>
    </submittedName>
</protein>
<evidence type="ECO:0000256" key="2">
    <source>
        <dbReference type="SAM" id="Coils"/>
    </source>
</evidence>
<reference evidence="5 6" key="1">
    <citation type="submission" date="2019-10" db="EMBL/GenBank/DDBJ databases">
        <title>New species of Slilvanegrellaceae.</title>
        <authorList>
            <person name="Pitt A."/>
            <person name="Hahn M.W."/>
        </authorList>
    </citation>
    <scope>NUCLEOTIDE SEQUENCE [LARGE SCALE GENOMIC DNA]</scope>
    <source>
        <strain evidence="5 6">SP-Ram-0.45-NSY-1</strain>
    </source>
</reference>
<evidence type="ECO:0000256" key="3">
    <source>
        <dbReference type="SAM" id="Phobius"/>
    </source>
</evidence>
<keyword evidence="3" id="KW-0472">Membrane</keyword>
<keyword evidence="2" id="KW-0175">Coiled coil</keyword>
<evidence type="ECO:0000313" key="6">
    <source>
        <dbReference type="Proteomes" id="UP000437748"/>
    </source>
</evidence>
<evidence type="ECO:0000256" key="1">
    <source>
        <dbReference type="ARBA" id="ARBA00009477"/>
    </source>
</evidence>
<dbReference type="OrthoDB" id="5290347at2"/>
<dbReference type="AlphaFoldDB" id="A0A6N6VNU0"/>
<feature type="transmembrane region" description="Helical" evidence="3">
    <location>
        <begin position="7"/>
        <end position="26"/>
    </location>
</feature>
<dbReference type="GO" id="GO:0015562">
    <property type="term" value="F:efflux transmembrane transporter activity"/>
    <property type="evidence" value="ECO:0007669"/>
    <property type="project" value="TreeGrafter"/>
</dbReference>
<name>A0A6N6VNU0_9BACT</name>
<dbReference type="PANTHER" id="PTHR30469:SF33">
    <property type="entry name" value="SLR1207 PROTEIN"/>
    <property type="match status" value="1"/>
</dbReference>
<dbReference type="Gene3D" id="2.40.30.170">
    <property type="match status" value="1"/>
</dbReference>
<feature type="domain" description="Multidrug resistance protein MdtA-like barrel-sandwich hybrid" evidence="4">
    <location>
        <begin position="47"/>
        <end position="176"/>
    </location>
</feature>
<accession>A0A6N6VNU0</accession>
<gene>
    <name evidence="5" type="ORF">GCL60_15255</name>
</gene>
<organism evidence="5 6">
    <name type="scientific">Silvanigrella paludirubra</name>
    <dbReference type="NCBI Taxonomy" id="2499159"/>
    <lineage>
        <taxon>Bacteria</taxon>
        <taxon>Pseudomonadati</taxon>
        <taxon>Bdellovibrionota</taxon>
        <taxon>Oligoflexia</taxon>
        <taxon>Silvanigrellales</taxon>
        <taxon>Silvanigrellaceae</taxon>
        <taxon>Silvanigrella</taxon>
    </lineage>
</organism>
<dbReference type="Gene3D" id="2.40.50.100">
    <property type="match status" value="1"/>
</dbReference>
<proteinExistence type="inferred from homology"/>
<dbReference type="GO" id="GO:1990281">
    <property type="term" value="C:efflux pump complex"/>
    <property type="evidence" value="ECO:0007669"/>
    <property type="project" value="TreeGrafter"/>
</dbReference>
<dbReference type="Proteomes" id="UP000437748">
    <property type="component" value="Unassembled WGS sequence"/>
</dbReference>
<sequence>MPIPIKKILLSIVGITTLTIISYFIYQNVVYISTDNAQIEGHAFLLAPKVSGFISKVNAVQGKKVKKGDVLIEIDNRDYLNSLKQVKYNLISLTAKLTDSDNNFKRTEKLFKIGAATPQQYDSSLANLTDLKAQKESLEAQLAEAELQLEYTKIKAPMNGIISKTSAEVGQLASIGVSLIGFVDTEERWITANFKETEIEYIKNGESVQIEVDAYSNKTYKGFVYAQSSSTGATFTLLPPDNATGNFTKVVQRVPVRIHFEKLSEQDIEMLKNGLSAFIKIKKNRMK</sequence>
<keyword evidence="6" id="KW-1185">Reference proteome</keyword>
<keyword evidence="3" id="KW-1133">Transmembrane helix</keyword>
<evidence type="ECO:0000259" key="4">
    <source>
        <dbReference type="Pfam" id="PF25917"/>
    </source>
</evidence>
<dbReference type="EMBL" id="WFLM01000006">
    <property type="protein sequence ID" value="KAB8036485.1"/>
    <property type="molecule type" value="Genomic_DNA"/>
</dbReference>
<feature type="coiled-coil region" evidence="2">
    <location>
        <begin position="121"/>
        <end position="155"/>
    </location>
</feature>
<comment type="similarity">
    <text evidence="1">Belongs to the membrane fusion protein (MFP) (TC 8.A.1) family.</text>
</comment>